<dbReference type="EMBL" id="FN648486">
    <property type="protein sequence ID" value="CBJ25534.1"/>
    <property type="molecule type" value="Genomic_DNA"/>
</dbReference>
<reference evidence="1 2" key="1">
    <citation type="journal article" date="2010" name="Nature">
        <title>The Ectocarpus genome and the independent evolution of multicellularity in brown algae.</title>
        <authorList>
            <person name="Cock J.M."/>
            <person name="Sterck L."/>
            <person name="Rouze P."/>
            <person name="Scornet D."/>
            <person name="Allen A.E."/>
            <person name="Amoutzias G."/>
            <person name="Anthouard V."/>
            <person name="Artiguenave F."/>
            <person name="Aury J.M."/>
            <person name="Badger J.H."/>
            <person name="Beszteri B."/>
            <person name="Billiau K."/>
            <person name="Bonnet E."/>
            <person name="Bothwell J.H."/>
            <person name="Bowler C."/>
            <person name="Boyen C."/>
            <person name="Brownlee C."/>
            <person name="Carrano C.J."/>
            <person name="Charrier B."/>
            <person name="Cho G.Y."/>
            <person name="Coelho S.M."/>
            <person name="Collen J."/>
            <person name="Corre E."/>
            <person name="Da Silva C."/>
            <person name="Delage L."/>
            <person name="Delaroque N."/>
            <person name="Dittami S.M."/>
            <person name="Doulbeau S."/>
            <person name="Elias M."/>
            <person name="Farnham G."/>
            <person name="Gachon C.M."/>
            <person name="Gschloessl B."/>
            <person name="Heesch S."/>
            <person name="Jabbari K."/>
            <person name="Jubin C."/>
            <person name="Kawai H."/>
            <person name="Kimura K."/>
            <person name="Kloareg B."/>
            <person name="Kupper F.C."/>
            <person name="Lang D."/>
            <person name="Le Bail A."/>
            <person name="Leblanc C."/>
            <person name="Lerouge P."/>
            <person name="Lohr M."/>
            <person name="Lopez P.J."/>
            <person name="Martens C."/>
            <person name="Maumus F."/>
            <person name="Michel G."/>
            <person name="Miranda-Saavedra D."/>
            <person name="Morales J."/>
            <person name="Moreau H."/>
            <person name="Motomura T."/>
            <person name="Nagasato C."/>
            <person name="Napoli C.A."/>
            <person name="Nelson D.R."/>
            <person name="Nyvall-Collen P."/>
            <person name="Peters A.F."/>
            <person name="Pommier C."/>
            <person name="Potin P."/>
            <person name="Poulain J."/>
            <person name="Quesneville H."/>
            <person name="Read B."/>
            <person name="Rensing S.A."/>
            <person name="Ritter A."/>
            <person name="Rousvoal S."/>
            <person name="Samanta M."/>
            <person name="Samson G."/>
            <person name="Schroeder D.C."/>
            <person name="Segurens B."/>
            <person name="Strittmatter M."/>
            <person name="Tonon T."/>
            <person name="Tregear J.W."/>
            <person name="Valentin K."/>
            <person name="von Dassow P."/>
            <person name="Yamagishi T."/>
            <person name="Van de Peer Y."/>
            <person name="Wincker P."/>
        </authorList>
    </citation>
    <scope>NUCLEOTIDE SEQUENCE [LARGE SCALE GENOMIC DNA]</scope>
    <source>
        <strain evidence="2">Ec32 / CCAP1310/4</strain>
    </source>
</reference>
<evidence type="ECO:0000313" key="1">
    <source>
        <dbReference type="EMBL" id="CBJ25534.1"/>
    </source>
</evidence>
<protein>
    <submittedName>
        <fullName evidence="1">Uncharacterized protein</fullName>
    </submittedName>
</protein>
<gene>
    <name evidence="1" type="ORF">Esi_0003_0174</name>
</gene>
<dbReference type="OrthoDB" id="161814at2759"/>
<dbReference type="AlphaFoldDB" id="D7FW14"/>
<evidence type="ECO:0000313" key="2">
    <source>
        <dbReference type="Proteomes" id="UP000002630"/>
    </source>
</evidence>
<organism evidence="1 2">
    <name type="scientific">Ectocarpus siliculosus</name>
    <name type="common">Brown alga</name>
    <name type="synonym">Conferva siliculosa</name>
    <dbReference type="NCBI Taxonomy" id="2880"/>
    <lineage>
        <taxon>Eukaryota</taxon>
        <taxon>Sar</taxon>
        <taxon>Stramenopiles</taxon>
        <taxon>Ochrophyta</taxon>
        <taxon>PX clade</taxon>
        <taxon>Phaeophyceae</taxon>
        <taxon>Ectocarpales</taxon>
        <taxon>Ectocarpaceae</taxon>
        <taxon>Ectocarpus</taxon>
    </lineage>
</organism>
<keyword evidence="2" id="KW-1185">Reference proteome</keyword>
<sequence length="121" mass="13647">MLTPRPRPPPINRTLRFSQHDKLKYVPAWGGFCSYGIANESVWTSTTLGPFGNPSKWGIYGGRLHIFRSSTPKEEFEEDIPGNLDRGNAVWEGWFGGMEESLMVPPINTACFCNDHICDDQ</sequence>
<name>D7FW14_ECTSI</name>
<dbReference type="EMBL" id="FN649727">
    <property type="protein sequence ID" value="CBJ25534.1"/>
    <property type="molecule type" value="Genomic_DNA"/>
</dbReference>
<proteinExistence type="predicted"/>
<dbReference type="Proteomes" id="UP000002630">
    <property type="component" value="Linkage Group LG02"/>
</dbReference>
<dbReference type="InParanoid" id="D7FW14"/>
<accession>D7FW14</accession>